<sequence length="240" mass="27708">MKKYIPFLKGLLLLVFVVFLYGFSSSRNKAKRVEKVNVTFENGDNLFITYETVNKLLIQNYGRLQSQPKEELFLNKLEETLLSNEMVENAEVFINVDGELGATIKQKRPIARINENGFAYYMDSNGKKMPLSKSYSARVPIIEGVKEGQISDELFELATIIDNDDFLRKQVVGIVQQPKKEFVLKTRVGNQQVELGTMTQLDEKIKKLKVFYQKVIKDKTLENYKTINLEYINQVVCTKK</sequence>
<dbReference type="OrthoDB" id="1466667at2"/>
<accession>A0A5B7TSG7</accession>
<protein>
    <submittedName>
        <fullName evidence="1">Cell division protein FtsQ</fullName>
    </submittedName>
</protein>
<organism evidence="1 2">
    <name type="scientific">Aureibaculum algae</name>
    <dbReference type="NCBI Taxonomy" id="2584122"/>
    <lineage>
        <taxon>Bacteria</taxon>
        <taxon>Pseudomonadati</taxon>
        <taxon>Bacteroidota</taxon>
        <taxon>Flavobacteriia</taxon>
        <taxon>Flavobacteriales</taxon>
        <taxon>Flavobacteriaceae</taxon>
        <taxon>Aureibaculum</taxon>
    </lineage>
</organism>
<dbReference type="GO" id="GO:0051301">
    <property type="term" value="P:cell division"/>
    <property type="evidence" value="ECO:0007669"/>
    <property type="project" value="UniProtKB-KW"/>
</dbReference>
<reference evidence="1 2" key="1">
    <citation type="submission" date="2019-05" db="EMBL/GenBank/DDBJ databases">
        <title>Algicella ahnfeltiae gen. nov., sp. nov., a novel marine bacterium of the family Flavobacteriaceae isolated from a red alga.</title>
        <authorList>
            <person name="Nedashkovskaya O.I."/>
            <person name="Kukhlevskiy A.D."/>
            <person name="Kim S.-G."/>
            <person name="Zhukova N.V."/>
            <person name="Mikhailov V.V."/>
        </authorList>
    </citation>
    <scope>NUCLEOTIDE SEQUENCE [LARGE SCALE GENOMIC DNA]</scope>
    <source>
        <strain evidence="1 2">10Alg115</strain>
    </source>
</reference>
<evidence type="ECO:0000313" key="2">
    <source>
        <dbReference type="Proteomes" id="UP000306229"/>
    </source>
</evidence>
<dbReference type="Proteomes" id="UP000306229">
    <property type="component" value="Chromosome"/>
</dbReference>
<dbReference type="EMBL" id="CP040749">
    <property type="protein sequence ID" value="QCX37592.1"/>
    <property type="molecule type" value="Genomic_DNA"/>
</dbReference>
<dbReference type="KEGG" id="fbe:FF125_03760"/>
<dbReference type="RefSeq" id="WP_138948522.1">
    <property type="nucleotide sequence ID" value="NZ_CP040749.1"/>
</dbReference>
<keyword evidence="1" id="KW-0132">Cell division</keyword>
<gene>
    <name evidence="1" type="ORF">FF125_03760</name>
</gene>
<keyword evidence="1" id="KW-0131">Cell cycle</keyword>
<name>A0A5B7TSG7_9FLAO</name>
<keyword evidence="2" id="KW-1185">Reference proteome</keyword>
<proteinExistence type="predicted"/>
<dbReference type="AlphaFoldDB" id="A0A5B7TSG7"/>
<evidence type="ECO:0000313" key="1">
    <source>
        <dbReference type="EMBL" id="QCX37592.1"/>
    </source>
</evidence>